<dbReference type="GO" id="GO:0006120">
    <property type="term" value="P:mitochondrial electron transport, NADH to ubiquinone"/>
    <property type="evidence" value="ECO:0007669"/>
    <property type="project" value="InterPro"/>
</dbReference>
<gene>
    <name evidence="20" type="primary">ND2</name>
</gene>
<protein>
    <recommendedName>
        <fullName evidence="4 17">NADH-ubiquinone oxidoreductase chain 2</fullName>
        <ecNumber evidence="3 17">7.1.1.2</ecNumber>
    </recommendedName>
</protein>
<keyword evidence="10 17" id="KW-0249">Electron transport</keyword>
<feature type="transmembrane region" description="Helical" evidence="17">
    <location>
        <begin position="93"/>
        <end position="115"/>
    </location>
</feature>
<dbReference type="EC" id="7.1.1.2" evidence="3 17"/>
<evidence type="ECO:0000256" key="10">
    <source>
        <dbReference type="ARBA" id="ARBA00022982"/>
    </source>
</evidence>
<feature type="transmembrane region" description="Helical" evidence="17">
    <location>
        <begin position="153"/>
        <end position="170"/>
    </location>
</feature>
<dbReference type="GeneID" id="41954842"/>
<sequence>MAPHIKALMYISIGLGTTITFSSWHWLFTWIGLEINTLAIIPLMAQKNHPRGTEAATKYFLIQSAATGVFLFAMILNAHLVPEWTVKLIEHPIACVLMVVALTMKLGLAPFHYWLPEVMQGLDLTTGLILSTWQKMAPFAVLLQINYTPFPELLVLIGVVSIVAGLAGLNQTEVRKILAYSSTTHMGWIFLIIICSPNLAILSFGIYVFMVSAVFLTLKETSSTKINTLSLSWSKKPILAVILLLTLLSLGGLPPLTGFMPKWLILNEMVAQALTFPAVVATAGTLANLFFYLRLCYTTTIVYFTVGLMIKLPWRSLIKQPAIPSAIVSSAALILLPLTPLVWALSLLIY</sequence>
<evidence type="ECO:0000256" key="14">
    <source>
        <dbReference type="ARBA" id="ARBA00023128"/>
    </source>
</evidence>
<keyword evidence="13 17" id="KW-0830">Ubiquinone</keyword>
<evidence type="ECO:0000256" key="9">
    <source>
        <dbReference type="ARBA" id="ARBA00022967"/>
    </source>
</evidence>
<feature type="transmembrane region" description="Helical" evidence="17">
    <location>
        <begin position="60"/>
        <end position="81"/>
    </location>
</feature>
<proteinExistence type="inferred from homology"/>
<evidence type="ECO:0000259" key="19">
    <source>
        <dbReference type="Pfam" id="PF06444"/>
    </source>
</evidence>
<dbReference type="PANTHER" id="PTHR46552">
    <property type="entry name" value="NADH-UBIQUINONE OXIDOREDUCTASE CHAIN 2"/>
    <property type="match status" value="1"/>
</dbReference>
<keyword evidence="11 17" id="KW-1133">Transmembrane helix</keyword>
<feature type="transmembrane region" description="Helical" evidence="17">
    <location>
        <begin position="295"/>
        <end position="314"/>
    </location>
</feature>
<comment type="catalytic activity">
    <reaction evidence="16 17">
        <text>a ubiquinone + NADH + 5 H(+)(in) = a ubiquinol + NAD(+) + 4 H(+)(out)</text>
        <dbReference type="Rhea" id="RHEA:29091"/>
        <dbReference type="Rhea" id="RHEA-COMP:9565"/>
        <dbReference type="Rhea" id="RHEA-COMP:9566"/>
        <dbReference type="ChEBI" id="CHEBI:15378"/>
        <dbReference type="ChEBI" id="CHEBI:16389"/>
        <dbReference type="ChEBI" id="CHEBI:17976"/>
        <dbReference type="ChEBI" id="CHEBI:57540"/>
        <dbReference type="ChEBI" id="CHEBI:57945"/>
        <dbReference type="EC" id="7.1.1.2"/>
    </reaction>
</comment>
<dbReference type="RefSeq" id="YP_009704456.1">
    <property type="nucleotide sequence ID" value="NC_044970.1"/>
</dbReference>
<evidence type="ECO:0000256" key="2">
    <source>
        <dbReference type="ARBA" id="ARBA00007012"/>
    </source>
</evidence>
<feature type="transmembrane region" description="Helical" evidence="17">
    <location>
        <begin position="326"/>
        <end position="349"/>
    </location>
</feature>
<evidence type="ECO:0000256" key="16">
    <source>
        <dbReference type="ARBA" id="ARBA00049551"/>
    </source>
</evidence>
<feature type="transmembrane region" description="Helical" evidence="17">
    <location>
        <begin position="269"/>
        <end position="290"/>
    </location>
</feature>
<feature type="transmembrane region" description="Helical" evidence="17">
    <location>
        <begin position="238"/>
        <end position="257"/>
    </location>
</feature>
<dbReference type="GO" id="GO:0005743">
    <property type="term" value="C:mitochondrial inner membrane"/>
    <property type="evidence" value="ECO:0007669"/>
    <property type="project" value="UniProtKB-SubCell"/>
</dbReference>
<evidence type="ECO:0000256" key="12">
    <source>
        <dbReference type="ARBA" id="ARBA00023027"/>
    </source>
</evidence>
<evidence type="ECO:0000256" key="6">
    <source>
        <dbReference type="ARBA" id="ARBA00022660"/>
    </source>
</evidence>
<dbReference type="CTD" id="4536"/>
<comment type="function">
    <text evidence="17">Core subunit of the mitochondrial membrane respiratory chain NADH dehydrogenase (Complex I) which catalyzes electron transfer from NADH through the respiratory chain, using ubiquinone as an electron acceptor. Essential for the catalytic activity and assembly of complex I.</text>
</comment>
<comment type="subcellular location">
    <subcellularLocation>
        <location evidence="1 17">Mitochondrion inner membrane</location>
        <topology evidence="1 17">Multi-pass membrane protein</topology>
    </subcellularLocation>
</comment>
<comment type="similarity">
    <text evidence="2 17">Belongs to the complex I subunit 2 family.</text>
</comment>
<evidence type="ECO:0000256" key="8">
    <source>
        <dbReference type="ARBA" id="ARBA00022792"/>
    </source>
</evidence>
<keyword evidence="8 17" id="KW-0999">Mitochondrion inner membrane</keyword>
<keyword evidence="6 17" id="KW-0679">Respiratory chain</keyword>
<keyword evidence="12 17" id="KW-0520">NAD</keyword>
<feature type="transmembrane region" description="Helical" evidence="17">
    <location>
        <begin position="7"/>
        <end position="27"/>
    </location>
</feature>
<evidence type="ECO:0000256" key="11">
    <source>
        <dbReference type="ARBA" id="ARBA00022989"/>
    </source>
</evidence>
<evidence type="ECO:0000256" key="4">
    <source>
        <dbReference type="ARBA" id="ARBA00021008"/>
    </source>
</evidence>
<reference evidence="20" key="1">
    <citation type="submission" date="2017-09" db="EMBL/GenBank/DDBJ databases">
        <authorList>
            <person name="Barreto C.A.V."/>
            <person name="Granja M.M.C."/>
            <person name="Vidigal P.M.P."/>
            <person name="Dergam J.A."/>
        </authorList>
    </citation>
    <scope>NUCLEOTIDE SEQUENCE</scope>
</reference>
<keyword evidence="15 17" id="KW-0472">Membrane</keyword>
<keyword evidence="14 17" id="KW-0496">Mitochondrion</keyword>
<keyword evidence="9 17" id="KW-1278">Translocase</keyword>
<feature type="transmembrane region" description="Helical" evidence="17">
    <location>
        <begin position="200"/>
        <end position="218"/>
    </location>
</feature>
<dbReference type="PANTHER" id="PTHR46552:SF1">
    <property type="entry name" value="NADH-UBIQUINONE OXIDOREDUCTASE CHAIN 2"/>
    <property type="match status" value="1"/>
</dbReference>
<dbReference type="GO" id="GO:0008137">
    <property type="term" value="F:NADH dehydrogenase (ubiquinone) activity"/>
    <property type="evidence" value="ECO:0007669"/>
    <property type="project" value="UniProtKB-EC"/>
</dbReference>
<evidence type="ECO:0000256" key="1">
    <source>
        <dbReference type="ARBA" id="ARBA00004448"/>
    </source>
</evidence>
<dbReference type="AlphaFoldDB" id="A0A5A4MLD1"/>
<keyword evidence="5" id="KW-0813">Transport</keyword>
<dbReference type="PRINTS" id="PR01436">
    <property type="entry name" value="NADHDHGNASE2"/>
</dbReference>
<feature type="domain" description="NADH:quinone oxidoreductase/Mrp antiporter transmembrane" evidence="18">
    <location>
        <begin position="25"/>
        <end position="280"/>
    </location>
</feature>
<dbReference type="Pfam" id="PF06444">
    <property type="entry name" value="NADH_dehy_S2_C"/>
    <property type="match status" value="1"/>
</dbReference>
<evidence type="ECO:0000256" key="7">
    <source>
        <dbReference type="ARBA" id="ARBA00022692"/>
    </source>
</evidence>
<keyword evidence="7 17" id="KW-0812">Transmembrane</keyword>
<evidence type="ECO:0000256" key="3">
    <source>
        <dbReference type="ARBA" id="ARBA00012944"/>
    </source>
</evidence>
<name>A0A5A4MLD1_9TELE</name>
<feature type="domain" description="NADH dehydrogenase subunit 2 C-terminal" evidence="19">
    <location>
        <begin position="289"/>
        <end position="342"/>
    </location>
</feature>
<evidence type="ECO:0000256" key="17">
    <source>
        <dbReference type="RuleBase" id="RU003403"/>
    </source>
</evidence>
<organism evidence="20">
    <name type="scientific">Deuterodon giton</name>
    <dbReference type="NCBI Taxonomy" id="1705614"/>
    <lineage>
        <taxon>Eukaryota</taxon>
        <taxon>Metazoa</taxon>
        <taxon>Chordata</taxon>
        <taxon>Craniata</taxon>
        <taxon>Vertebrata</taxon>
        <taxon>Euteleostomi</taxon>
        <taxon>Actinopterygii</taxon>
        <taxon>Neopterygii</taxon>
        <taxon>Teleostei</taxon>
        <taxon>Ostariophysi</taxon>
        <taxon>Characiformes</taxon>
        <taxon>Characoidei</taxon>
        <taxon>Acestrorhamphidae</taxon>
        <taxon>Stygichthyinae</taxon>
        <taxon>Deuterodon</taxon>
    </lineage>
</organism>
<evidence type="ECO:0000256" key="13">
    <source>
        <dbReference type="ARBA" id="ARBA00023075"/>
    </source>
</evidence>
<accession>A0A5A4MLD1</accession>
<dbReference type="EMBL" id="MF805815">
    <property type="protein sequence ID" value="AXY96061.1"/>
    <property type="molecule type" value="Genomic_DNA"/>
</dbReference>
<feature type="transmembrane region" description="Helical" evidence="17">
    <location>
        <begin position="177"/>
        <end position="194"/>
    </location>
</feature>
<dbReference type="InterPro" id="IPR010933">
    <property type="entry name" value="NADH_DH_su2_C"/>
</dbReference>
<evidence type="ECO:0000256" key="15">
    <source>
        <dbReference type="ARBA" id="ARBA00023136"/>
    </source>
</evidence>
<evidence type="ECO:0000259" key="18">
    <source>
        <dbReference type="Pfam" id="PF00361"/>
    </source>
</evidence>
<evidence type="ECO:0000256" key="5">
    <source>
        <dbReference type="ARBA" id="ARBA00022448"/>
    </source>
</evidence>
<dbReference type="InterPro" id="IPR001750">
    <property type="entry name" value="ND/Mrp_TM"/>
</dbReference>
<evidence type="ECO:0000313" key="20">
    <source>
        <dbReference type="EMBL" id="AXY96061.1"/>
    </source>
</evidence>
<dbReference type="InterPro" id="IPR003917">
    <property type="entry name" value="NADH_UbQ_OxRdtase_chain2"/>
</dbReference>
<geneLocation type="mitochondrion" evidence="20"/>
<dbReference type="Pfam" id="PF00361">
    <property type="entry name" value="Proton_antipo_M"/>
    <property type="match status" value="1"/>
</dbReference>
<dbReference type="InterPro" id="IPR050175">
    <property type="entry name" value="Complex_I_Subunit_2"/>
</dbReference>